<dbReference type="InterPro" id="IPR000182">
    <property type="entry name" value="GNAT_dom"/>
</dbReference>
<accession>A0A0S3KB91</accession>
<organism evidence="5 7">
    <name type="scientific">Enterococcus silesiacus</name>
    <dbReference type="NCBI Taxonomy" id="332949"/>
    <lineage>
        <taxon>Bacteria</taxon>
        <taxon>Bacillati</taxon>
        <taxon>Bacillota</taxon>
        <taxon>Bacilli</taxon>
        <taxon>Lactobacillales</taxon>
        <taxon>Enterococcaceae</taxon>
        <taxon>Enterococcus</taxon>
    </lineage>
</organism>
<reference evidence="5 7" key="1">
    <citation type="submission" date="2014-12" db="EMBL/GenBank/DDBJ databases">
        <title>Draft genome sequences of 29 type strains of Enterococci.</title>
        <authorList>
            <person name="Zhong Z."/>
            <person name="Sun Z."/>
            <person name="Liu W."/>
            <person name="Zhang W."/>
            <person name="Zhang H."/>
        </authorList>
    </citation>
    <scope>NUCLEOTIDE SEQUENCE [LARGE SCALE GENOMIC DNA]</scope>
    <source>
        <strain evidence="5 7">DSM 22801</strain>
    </source>
</reference>
<name>A0A0S3KB91_9ENTE</name>
<protein>
    <submittedName>
        <fullName evidence="5">Acetyltransferase</fullName>
    </submittedName>
</protein>
<dbReference type="PANTHER" id="PTHR43626">
    <property type="entry name" value="ACYL-COA N-ACYLTRANSFERASE"/>
    <property type="match status" value="1"/>
</dbReference>
<dbReference type="Proteomes" id="UP000183039">
    <property type="component" value="Unassembled WGS sequence"/>
</dbReference>
<dbReference type="RefSeq" id="WP_071877486.1">
    <property type="nucleotide sequence ID" value="NZ_JXLC01000009.1"/>
</dbReference>
<evidence type="ECO:0000313" key="5">
    <source>
        <dbReference type="EMBL" id="OJG91918.1"/>
    </source>
</evidence>
<dbReference type="PANTHER" id="PTHR43626:SF4">
    <property type="entry name" value="GCN5-RELATED N-ACETYLTRANSFERASE 2, CHLOROPLASTIC"/>
    <property type="match status" value="1"/>
</dbReference>
<evidence type="ECO:0000313" key="7">
    <source>
        <dbReference type="Proteomes" id="UP000183039"/>
    </source>
</evidence>
<dbReference type="OrthoDB" id="9775804at2"/>
<dbReference type="EMBL" id="JXLC01000009">
    <property type="protein sequence ID" value="OJG91918.1"/>
    <property type="molecule type" value="Genomic_DNA"/>
</dbReference>
<dbReference type="InterPro" id="IPR045039">
    <property type="entry name" value="NSI-like"/>
</dbReference>
<dbReference type="Gene3D" id="3.40.630.30">
    <property type="match status" value="1"/>
</dbReference>
<evidence type="ECO:0000313" key="4">
    <source>
        <dbReference type="EMBL" id="ALS01490.1"/>
    </source>
</evidence>
<proteinExistence type="predicted"/>
<dbReference type="AlphaFoldDB" id="A0A0S3KB91"/>
<dbReference type="GO" id="GO:0005737">
    <property type="term" value="C:cytoplasm"/>
    <property type="evidence" value="ECO:0007669"/>
    <property type="project" value="TreeGrafter"/>
</dbReference>
<dbReference type="GO" id="GO:0008080">
    <property type="term" value="F:N-acetyltransferase activity"/>
    <property type="evidence" value="ECO:0007669"/>
    <property type="project" value="InterPro"/>
</dbReference>
<feature type="domain" description="N-acetyltransferase" evidence="3">
    <location>
        <begin position="1"/>
        <end position="139"/>
    </location>
</feature>
<dbReference type="Proteomes" id="UP000065511">
    <property type="component" value="Chromosome"/>
</dbReference>
<sequence length="141" mass="16073">MYKVETNKEYIRGIQILNVLKKAGMGTQTSELRQKAFENSYKIILIFNAQNNELIGCGRLISDGCYQAAAYDIAIDPEYQGFGLGRVILENLLQDMEKINVILYASPGKETFYEKFGFRLGKTSMVKFVNRARMKDTGYTE</sequence>
<gene>
    <name evidence="4" type="ORF">ATZ33_08955</name>
    <name evidence="5" type="ORF">RV15_GL003563</name>
</gene>
<keyword evidence="1" id="KW-0808">Transferase</keyword>
<evidence type="ECO:0000313" key="6">
    <source>
        <dbReference type="Proteomes" id="UP000065511"/>
    </source>
</evidence>
<dbReference type="Pfam" id="PF13508">
    <property type="entry name" value="Acetyltransf_7"/>
    <property type="match status" value="1"/>
</dbReference>
<reference evidence="4 6" key="2">
    <citation type="submission" date="2015-12" db="EMBL/GenBank/DDBJ databases">
        <authorList>
            <person name="Lauer A."/>
            <person name="Humrighouse B."/>
            <person name="Loparev V."/>
            <person name="Shewmaker P.L."/>
            <person name="Whitney A.M."/>
            <person name="McLaughlin R.W."/>
        </authorList>
    </citation>
    <scope>NUCLEOTIDE SEQUENCE [LARGE SCALE GENOMIC DNA]</scope>
    <source>
        <strain evidence="4 6">LMG 23085</strain>
    </source>
</reference>
<keyword evidence="6" id="KW-1185">Reference proteome</keyword>
<dbReference type="SUPFAM" id="SSF55729">
    <property type="entry name" value="Acyl-CoA N-acyltransferases (Nat)"/>
    <property type="match status" value="1"/>
</dbReference>
<keyword evidence="2" id="KW-0012">Acyltransferase</keyword>
<evidence type="ECO:0000256" key="2">
    <source>
        <dbReference type="ARBA" id="ARBA00023315"/>
    </source>
</evidence>
<evidence type="ECO:0000259" key="3">
    <source>
        <dbReference type="PROSITE" id="PS51186"/>
    </source>
</evidence>
<dbReference type="KEGG" id="ess:ATZ33_08955"/>
<dbReference type="InterPro" id="IPR016181">
    <property type="entry name" value="Acyl_CoA_acyltransferase"/>
</dbReference>
<dbReference type="CDD" id="cd04301">
    <property type="entry name" value="NAT_SF"/>
    <property type="match status" value="1"/>
</dbReference>
<dbReference type="EMBL" id="CP013614">
    <property type="protein sequence ID" value="ALS01490.1"/>
    <property type="molecule type" value="Genomic_DNA"/>
</dbReference>
<dbReference type="PROSITE" id="PS51186">
    <property type="entry name" value="GNAT"/>
    <property type="match status" value="1"/>
</dbReference>
<evidence type="ECO:0000256" key="1">
    <source>
        <dbReference type="ARBA" id="ARBA00022679"/>
    </source>
</evidence>